<evidence type="ECO:0000259" key="1">
    <source>
        <dbReference type="Pfam" id="PF05957"/>
    </source>
</evidence>
<evidence type="ECO:0000313" key="2">
    <source>
        <dbReference type="EMBL" id="MDC8757440.1"/>
    </source>
</evidence>
<protein>
    <submittedName>
        <fullName evidence="2">DUF883 family protein</fullName>
    </submittedName>
</protein>
<sequence length="98" mass="11078">MDSPEPGIHTQERLIGDLRLVIENAEELLKNTGQYSGILYQNARAKLTLALQAASEELARFEDKQLSRMIAATRATNDLYPHLNGEERLLQAFRARPD</sequence>
<proteinExistence type="predicted"/>
<evidence type="ECO:0000313" key="3">
    <source>
        <dbReference type="Proteomes" id="UP001221208"/>
    </source>
</evidence>
<dbReference type="Proteomes" id="UP001221208">
    <property type="component" value="Unassembled WGS sequence"/>
</dbReference>
<comment type="caution">
    <text evidence="2">The sequence shown here is derived from an EMBL/GenBank/DDBJ whole genome shotgun (WGS) entry which is preliminary data.</text>
</comment>
<dbReference type="InterPro" id="IPR043604">
    <property type="entry name" value="DUF883_N"/>
</dbReference>
<keyword evidence="3" id="KW-1185">Reference proteome</keyword>
<name>A0ABT5JYC5_9BURK</name>
<feature type="domain" description="DUF883" evidence="1">
    <location>
        <begin position="12"/>
        <end position="63"/>
    </location>
</feature>
<dbReference type="RefSeq" id="WP_273670115.1">
    <property type="nucleotide sequence ID" value="NZ_JAQQXR010000002.1"/>
</dbReference>
<reference evidence="2 3" key="1">
    <citation type="submission" date="2022-10" db="EMBL/GenBank/DDBJ databases">
        <title>Janthinobacterium sp. hw3 Genome sequencing.</title>
        <authorList>
            <person name="Park S."/>
        </authorList>
    </citation>
    <scope>NUCLEOTIDE SEQUENCE [LARGE SCALE GENOMIC DNA]</scope>
    <source>
        <strain evidence="3">hw3</strain>
    </source>
</reference>
<organism evidence="2 3">
    <name type="scientific">Janthinobacterium fluminis</name>
    <dbReference type="NCBI Taxonomy" id="2987524"/>
    <lineage>
        <taxon>Bacteria</taxon>
        <taxon>Pseudomonadati</taxon>
        <taxon>Pseudomonadota</taxon>
        <taxon>Betaproteobacteria</taxon>
        <taxon>Burkholderiales</taxon>
        <taxon>Oxalobacteraceae</taxon>
        <taxon>Janthinobacterium</taxon>
    </lineage>
</organism>
<accession>A0ABT5JYC5</accession>
<gene>
    <name evidence="2" type="ORF">OIK44_07555</name>
</gene>
<dbReference type="Pfam" id="PF05957">
    <property type="entry name" value="DUF883"/>
    <property type="match status" value="1"/>
</dbReference>
<dbReference type="EMBL" id="JAQQXR010000002">
    <property type="protein sequence ID" value="MDC8757440.1"/>
    <property type="molecule type" value="Genomic_DNA"/>
</dbReference>